<protein>
    <submittedName>
        <fullName evidence="1">Uncharacterized protein</fullName>
    </submittedName>
</protein>
<keyword evidence="2" id="KW-1185">Reference proteome</keyword>
<dbReference type="AlphaFoldDB" id="A0A1C7DQ37"/>
<organism evidence="1 2">
    <name type="scientific">Planococcus halocryophilus</name>
    <dbReference type="NCBI Taxonomy" id="1215089"/>
    <lineage>
        <taxon>Bacteria</taxon>
        <taxon>Bacillati</taxon>
        <taxon>Bacillota</taxon>
        <taxon>Bacilli</taxon>
        <taxon>Bacillales</taxon>
        <taxon>Caryophanaceae</taxon>
        <taxon>Planococcus</taxon>
    </lineage>
</organism>
<dbReference type="Proteomes" id="UP000092687">
    <property type="component" value="Chromosome"/>
</dbReference>
<proteinExistence type="predicted"/>
<dbReference type="PANTHER" id="PTHR34351:SF2">
    <property type="entry name" value="DUF58 DOMAIN-CONTAINING PROTEIN"/>
    <property type="match status" value="1"/>
</dbReference>
<evidence type="ECO:0000313" key="2">
    <source>
        <dbReference type="Proteomes" id="UP000092687"/>
    </source>
</evidence>
<dbReference type="OrthoDB" id="9789943at2"/>
<accession>A0A1C7DQ37</accession>
<dbReference type="STRING" id="1215089.BBI08_07535"/>
<reference evidence="2" key="1">
    <citation type="submission" date="2016-07" db="EMBL/GenBank/DDBJ databases">
        <authorList>
            <person name="See-Too W.S."/>
        </authorList>
    </citation>
    <scope>NUCLEOTIDE SEQUENCE [LARGE SCALE GENOMIC DNA]</scope>
    <source>
        <strain evidence="2">DSM 24743</strain>
    </source>
</reference>
<gene>
    <name evidence="1" type="ORF">BBI08_07535</name>
</gene>
<reference evidence="2" key="2">
    <citation type="submission" date="2016-10" db="EMBL/GenBank/DDBJ databases">
        <authorList>
            <person name="See-Too W.S."/>
        </authorList>
    </citation>
    <scope>NUCLEOTIDE SEQUENCE [LARGE SCALE GENOMIC DNA]</scope>
    <source>
        <strain evidence="2">DSM 24743</strain>
    </source>
</reference>
<name>A0A1C7DQ37_9BACL</name>
<dbReference type="PANTHER" id="PTHR34351">
    <property type="entry name" value="SLR1927 PROTEIN-RELATED"/>
    <property type="match status" value="1"/>
</dbReference>
<dbReference type="KEGG" id="phc:BBI08_07535"/>
<dbReference type="EMBL" id="CP016537">
    <property type="protein sequence ID" value="ANU13709.1"/>
    <property type="molecule type" value="Genomic_DNA"/>
</dbReference>
<evidence type="ECO:0000313" key="1">
    <source>
        <dbReference type="EMBL" id="ANU13709.1"/>
    </source>
</evidence>
<sequence length="384" mass="44188">MVWMRHDDDLKNMKWVFGFLLVLFFIAMVFLQFTAAAVIVFVGTVVGLQLFYLKQVGTKLVFQNNRMRKRVLYDGESSWQLVFKNDGLPIWGGQLKIWFHHAVEPIEEQRLSTGDLVELELPFTIGHNETIELNVPVTGKKRGISRLTKMEVLIPQPFGEGSVTLEYQPRLLQEQLVFPKLQKYPFGYTPSPQKPGEFNLKHSLFDDAFQPIGTRDYVSTDQFNQIHWKASVRMQNYQTKIFSQVANETMLFALNVSAYYGTIHDLEDRIEELASYIENCFNAGVPYAIAINIRSAGKMPYLYLSTGQGQKQRQQALELLSVISKNNATLAFSTMLGHLDIHTELPYTTYLLTDKSEEALRFIKKWSRQTQLTVLPGRKERDLA</sequence>